<dbReference type="SMART" id="SM00342">
    <property type="entry name" value="HTH_ARAC"/>
    <property type="match status" value="1"/>
</dbReference>
<dbReference type="InterPro" id="IPR050204">
    <property type="entry name" value="AraC_XylS_family_regulators"/>
</dbReference>
<name>A0A402CPE2_9BACT</name>
<sequence>MRTRQGEIIHTMHPGMALIHPPDLPHADYADSDYRLIYLQWTPWSAEDLPLVCHDDADLSLTQTAQALLREWRRQEEGWERMMDVLMERLEQLLRRAHAAQNRSAWEQAAQAAEDVMRRRYRESLTIAEIASKACLSPASLNRYFARVHGQTPMDYLWSIRIQHALALLHHTNLTLETVAGQCGFHSASHLSRHIKTNTGSSPGRLRGS</sequence>
<dbReference type="GO" id="GO:0003700">
    <property type="term" value="F:DNA-binding transcription factor activity"/>
    <property type="evidence" value="ECO:0007669"/>
    <property type="project" value="InterPro"/>
</dbReference>
<dbReference type="PANTHER" id="PTHR46796">
    <property type="entry name" value="HTH-TYPE TRANSCRIPTIONAL ACTIVATOR RHAS-RELATED"/>
    <property type="match status" value="1"/>
</dbReference>
<dbReference type="Gene3D" id="1.10.10.60">
    <property type="entry name" value="Homeodomain-like"/>
    <property type="match status" value="1"/>
</dbReference>
<dbReference type="AlphaFoldDB" id="A0A402CPE2"/>
<dbReference type="PROSITE" id="PS01124">
    <property type="entry name" value="HTH_ARAC_FAMILY_2"/>
    <property type="match status" value="1"/>
</dbReference>
<keyword evidence="1" id="KW-0805">Transcription regulation</keyword>
<evidence type="ECO:0000313" key="4">
    <source>
        <dbReference type="EMBL" id="BDI33080.1"/>
    </source>
</evidence>
<dbReference type="InterPro" id="IPR009057">
    <property type="entry name" value="Homeodomain-like_sf"/>
</dbReference>
<keyword evidence="2" id="KW-0238">DNA-binding</keyword>
<dbReference type="KEGG" id="ccot:CCAX7_51310"/>
<proteinExistence type="predicted"/>
<evidence type="ECO:0000256" key="1">
    <source>
        <dbReference type="ARBA" id="ARBA00023015"/>
    </source>
</evidence>
<evidence type="ECO:0000313" key="5">
    <source>
        <dbReference type="Proteomes" id="UP000287394"/>
    </source>
</evidence>
<accession>A0A402CPE2</accession>
<evidence type="ECO:0000256" key="2">
    <source>
        <dbReference type="ARBA" id="ARBA00023125"/>
    </source>
</evidence>
<dbReference type="EMBL" id="AP025739">
    <property type="protein sequence ID" value="BDI33080.1"/>
    <property type="molecule type" value="Genomic_DNA"/>
</dbReference>
<keyword evidence="5" id="KW-1185">Reference proteome</keyword>
<protein>
    <submittedName>
        <fullName evidence="4">Uncharacterized protein</fullName>
    </submittedName>
</protein>
<keyword evidence="3" id="KW-0804">Transcription</keyword>
<organism evidence="4 5">
    <name type="scientific">Capsulimonas corticalis</name>
    <dbReference type="NCBI Taxonomy" id="2219043"/>
    <lineage>
        <taxon>Bacteria</taxon>
        <taxon>Bacillati</taxon>
        <taxon>Armatimonadota</taxon>
        <taxon>Armatimonadia</taxon>
        <taxon>Capsulimonadales</taxon>
        <taxon>Capsulimonadaceae</taxon>
        <taxon>Capsulimonas</taxon>
    </lineage>
</organism>
<gene>
    <name evidence="4" type="ORF">CCAX7_51310</name>
</gene>
<dbReference type="InterPro" id="IPR018060">
    <property type="entry name" value="HTH_AraC"/>
</dbReference>
<evidence type="ECO:0000256" key="3">
    <source>
        <dbReference type="ARBA" id="ARBA00023163"/>
    </source>
</evidence>
<dbReference type="SUPFAM" id="SSF46689">
    <property type="entry name" value="Homeodomain-like"/>
    <property type="match status" value="2"/>
</dbReference>
<dbReference type="PANTHER" id="PTHR46796:SF13">
    <property type="entry name" value="HTH-TYPE TRANSCRIPTIONAL ACTIVATOR RHAS"/>
    <property type="match status" value="1"/>
</dbReference>
<dbReference type="GO" id="GO:0043565">
    <property type="term" value="F:sequence-specific DNA binding"/>
    <property type="evidence" value="ECO:0007669"/>
    <property type="project" value="InterPro"/>
</dbReference>
<dbReference type="Proteomes" id="UP000287394">
    <property type="component" value="Chromosome"/>
</dbReference>
<reference evidence="4 5" key="1">
    <citation type="journal article" date="2019" name="Int. J. Syst. Evol. Microbiol.">
        <title>Capsulimonas corticalis gen. nov., sp. nov., an aerobic capsulated bacterium, of a novel bacterial order, Capsulimonadales ord. nov., of the class Armatimonadia of the phylum Armatimonadetes.</title>
        <authorList>
            <person name="Li J."/>
            <person name="Kudo C."/>
            <person name="Tonouchi A."/>
        </authorList>
    </citation>
    <scope>NUCLEOTIDE SEQUENCE [LARGE SCALE GENOMIC DNA]</scope>
    <source>
        <strain evidence="4 5">AX-7</strain>
    </source>
</reference>
<dbReference type="Pfam" id="PF12833">
    <property type="entry name" value="HTH_18"/>
    <property type="match status" value="1"/>
</dbReference>